<evidence type="ECO:0000313" key="8">
    <source>
        <dbReference type="EMBL" id="VFK19719.1"/>
    </source>
</evidence>
<feature type="binding site" evidence="7">
    <location>
        <position position="137"/>
    </location>
    <ligand>
        <name>a 1,2-diacyl-sn-glycero-3-phospho-(1'-sn-glycerol)</name>
        <dbReference type="ChEBI" id="CHEBI:64716"/>
    </ligand>
</feature>
<keyword evidence="6 7" id="KW-0472">Membrane</keyword>
<dbReference type="PANTHER" id="PTHR30589">
    <property type="entry name" value="PROLIPOPROTEIN DIACYLGLYCERYL TRANSFERASE"/>
    <property type="match status" value="1"/>
</dbReference>
<sequence length="268" mass="30028">MILELDPIALRLGPLSIHWYGIMYLVAFGVAWWLGRLRAARASSPWQPAQIDDIVFYCALGAVLGGRIGHMLFYDLAHFLYAPWTIFQVWKGGMSFHGGLLGVCIAMLWYARRQGRGFFQVTDFIAPLIPPGLGAGRLGNFINGELWGKTTDLPWGVIFPTPGAGPLPRHPSQLYEAFLEGFVLFVILWLFSRKTRPTMAVSGLFLVGYGIFRFLVEFIRIPEQPLGYLAFDWLTMGQVLSIPMVVLGTGLILLAYRHREHVSASRQG</sequence>
<dbReference type="GO" id="GO:0005886">
    <property type="term" value="C:plasma membrane"/>
    <property type="evidence" value="ECO:0007669"/>
    <property type="project" value="UniProtKB-SubCell"/>
</dbReference>
<name>A0A450WRQ9_9GAMM</name>
<dbReference type="PANTHER" id="PTHR30589:SF0">
    <property type="entry name" value="PHOSPHATIDYLGLYCEROL--PROLIPOPROTEIN DIACYLGLYCERYL TRANSFERASE"/>
    <property type="match status" value="1"/>
</dbReference>
<keyword evidence="3 7" id="KW-0808">Transferase</keyword>
<protein>
    <recommendedName>
        <fullName evidence="7">Phosphatidylglycerol--prolipoprotein diacylglyceryl transferase</fullName>
        <ecNumber evidence="7">2.5.1.145</ecNumber>
    </recommendedName>
</protein>
<evidence type="ECO:0000256" key="6">
    <source>
        <dbReference type="ARBA" id="ARBA00023136"/>
    </source>
</evidence>
<keyword evidence="8" id="KW-0449">Lipoprotein</keyword>
<feature type="transmembrane region" description="Helical" evidence="7">
    <location>
        <begin position="94"/>
        <end position="111"/>
    </location>
</feature>
<evidence type="ECO:0000256" key="1">
    <source>
        <dbReference type="ARBA" id="ARBA00007150"/>
    </source>
</evidence>
<dbReference type="EC" id="2.5.1.145" evidence="7"/>
<comment type="catalytic activity">
    <reaction evidence="7">
        <text>L-cysteinyl-[prolipoprotein] + a 1,2-diacyl-sn-glycero-3-phospho-(1'-sn-glycerol) = an S-1,2-diacyl-sn-glyceryl-L-cysteinyl-[prolipoprotein] + sn-glycerol 1-phosphate + H(+)</text>
        <dbReference type="Rhea" id="RHEA:56712"/>
        <dbReference type="Rhea" id="RHEA-COMP:14679"/>
        <dbReference type="Rhea" id="RHEA-COMP:14680"/>
        <dbReference type="ChEBI" id="CHEBI:15378"/>
        <dbReference type="ChEBI" id="CHEBI:29950"/>
        <dbReference type="ChEBI" id="CHEBI:57685"/>
        <dbReference type="ChEBI" id="CHEBI:64716"/>
        <dbReference type="ChEBI" id="CHEBI:140658"/>
        <dbReference type="EC" id="2.5.1.145"/>
    </reaction>
</comment>
<keyword evidence="5 7" id="KW-1133">Transmembrane helix</keyword>
<evidence type="ECO:0000256" key="7">
    <source>
        <dbReference type="HAMAP-Rule" id="MF_01147"/>
    </source>
</evidence>
<feature type="transmembrane region" description="Helical" evidence="7">
    <location>
        <begin position="236"/>
        <end position="256"/>
    </location>
</feature>
<evidence type="ECO:0000256" key="4">
    <source>
        <dbReference type="ARBA" id="ARBA00022692"/>
    </source>
</evidence>
<dbReference type="AlphaFoldDB" id="A0A450WRQ9"/>
<dbReference type="NCBIfam" id="TIGR00544">
    <property type="entry name" value="lgt"/>
    <property type="match status" value="1"/>
</dbReference>
<evidence type="ECO:0000256" key="3">
    <source>
        <dbReference type="ARBA" id="ARBA00022679"/>
    </source>
</evidence>
<dbReference type="Pfam" id="PF01790">
    <property type="entry name" value="LGT"/>
    <property type="match status" value="1"/>
</dbReference>
<keyword evidence="4 7" id="KW-0812">Transmembrane</keyword>
<feature type="transmembrane region" description="Helical" evidence="7">
    <location>
        <begin position="54"/>
        <end position="74"/>
    </location>
</feature>
<comment type="subcellular location">
    <subcellularLocation>
        <location evidence="7">Cell membrane</location>
        <topology evidence="7">Multi-pass membrane protein</topology>
    </subcellularLocation>
</comment>
<dbReference type="GO" id="GO:0008961">
    <property type="term" value="F:phosphatidylglycerol-prolipoprotein diacylglyceryl transferase activity"/>
    <property type="evidence" value="ECO:0007669"/>
    <property type="project" value="UniProtKB-UniRule"/>
</dbReference>
<feature type="transmembrane region" description="Helical" evidence="7">
    <location>
        <begin position="17"/>
        <end position="34"/>
    </location>
</feature>
<dbReference type="EMBL" id="CAADFK010000183">
    <property type="protein sequence ID" value="VFK19719.1"/>
    <property type="molecule type" value="Genomic_DNA"/>
</dbReference>
<keyword evidence="2 7" id="KW-1003">Cell membrane</keyword>
<comment type="similarity">
    <text evidence="1 7">Belongs to the Lgt family.</text>
</comment>
<dbReference type="UniPathway" id="UPA00664"/>
<dbReference type="GO" id="GO:0042158">
    <property type="term" value="P:lipoprotein biosynthetic process"/>
    <property type="evidence" value="ECO:0007669"/>
    <property type="project" value="UniProtKB-UniRule"/>
</dbReference>
<comment type="function">
    <text evidence="7">Catalyzes the transfer of the diacylglyceryl group from phosphatidylglycerol to the sulfhydryl group of the N-terminal cysteine of a prolipoprotein, the first step in the formation of mature lipoproteins.</text>
</comment>
<feature type="transmembrane region" description="Helical" evidence="7">
    <location>
        <begin position="198"/>
        <end position="216"/>
    </location>
</feature>
<reference evidence="8" key="1">
    <citation type="submission" date="2019-02" db="EMBL/GenBank/DDBJ databases">
        <authorList>
            <person name="Gruber-Vodicka R. H."/>
            <person name="Seah K. B. B."/>
        </authorList>
    </citation>
    <scope>NUCLEOTIDE SEQUENCE</scope>
    <source>
        <strain evidence="8">BECK_S313</strain>
    </source>
</reference>
<dbReference type="InterPro" id="IPR001640">
    <property type="entry name" value="Lgt"/>
</dbReference>
<dbReference type="HAMAP" id="MF_01147">
    <property type="entry name" value="Lgt"/>
    <property type="match status" value="1"/>
</dbReference>
<evidence type="ECO:0000256" key="2">
    <source>
        <dbReference type="ARBA" id="ARBA00022475"/>
    </source>
</evidence>
<organism evidence="8">
    <name type="scientific">Candidatus Kentrum sp. LPFa</name>
    <dbReference type="NCBI Taxonomy" id="2126335"/>
    <lineage>
        <taxon>Bacteria</taxon>
        <taxon>Pseudomonadati</taxon>
        <taxon>Pseudomonadota</taxon>
        <taxon>Gammaproteobacteria</taxon>
        <taxon>Candidatus Kentrum</taxon>
    </lineage>
</organism>
<accession>A0A450WRQ9</accession>
<comment type="pathway">
    <text evidence="7">Protein modification; lipoprotein biosynthesis (diacylglyceryl transfer).</text>
</comment>
<dbReference type="PROSITE" id="PS01311">
    <property type="entry name" value="LGT"/>
    <property type="match status" value="1"/>
</dbReference>
<evidence type="ECO:0000256" key="5">
    <source>
        <dbReference type="ARBA" id="ARBA00022989"/>
    </source>
</evidence>
<feature type="transmembrane region" description="Helical" evidence="7">
    <location>
        <begin position="118"/>
        <end position="138"/>
    </location>
</feature>
<gene>
    <name evidence="7" type="primary">lgt</name>
    <name evidence="8" type="ORF">BECKLPF1236B_GA0070989_11834</name>
</gene>
<proteinExistence type="inferred from homology"/>
<feature type="transmembrane region" description="Helical" evidence="7">
    <location>
        <begin position="174"/>
        <end position="191"/>
    </location>
</feature>